<gene>
    <name evidence="2" type="ORF">CIRG_02825</name>
</gene>
<evidence type="ECO:0000256" key="1">
    <source>
        <dbReference type="SAM" id="MobiDB-lite"/>
    </source>
</evidence>
<reference evidence="3" key="1">
    <citation type="journal article" date="2010" name="Genome Res.">
        <title>Population genomic sequencing of Coccidioides fungi reveals recent hybridization and transposon control.</title>
        <authorList>
            <person name="Neafsey D.E."/>
            <person name="Barker B.M."/>
            <person name="Sharpton T.J."/>
            <person name="Stajich J.E."/>
            <person name="Park D.J."/>
            <person name="Whiston E."/>
            <person name="Hung C.-Y."/>
            <person name="McMahan C."/>
            <person name="White J."/>
            <person name="Sykes S."/>
            <person name="Heiman D."/>
            <person name="Young S."/>
            <person name="Zeng Q."/>
            <person name="Abouelleil A."/>
            <person name="Aftuck L."/>
            <person name="Bessette D."/>
            <person name="Brown A."/>
            <person name="FitzGerald M."/>
            <person name="Lui A."/>
            <person name="Macdonald J.P."/>
            <person name="Priest M."/>
            <person name="Orbach M.J."/>
            <person name="Galgiani J.N."/>
            <person name="Kirkland T.N."/>
            <person name="Cole G.T."/>
            <person name="Birren B.W."/>
            <person name="Henn M.R."/>
            <person name="Taylor J.W."/>
            <person name="Rounsley S.D."/>
        </authorList>
    </citation>
    <scope>NUCLEOTIDE SEQUENCE [LARGE SCALE GENOMIC DNA]</scope>
    <source>
        <strain evidence="3">RMSCC 2394</strain>
    </source>
</reference>
<feature type="compositionally biased region" description="Low complexity" evidence="1">
    <location>
        <begin position="38"/>
        <end position="53"/>
    </location>
</feature>
<name>A0A0J6Y8P4_COCIT</name>
<dbReference type="EMBL" id="DS028094">
    <property type="protein sequence ID" value="KMP03133.1"/>
    <property type="molecule type" value="Genomic_DNA"/>
</dbReference>
<protein>
    <submittedName>
        <fullName evidence="2">Uncharacterized protein</fullName>
    </submittedName>
</protein>
<dbReference type="AlphaFoldDB" id="A0A0J6Y8P4"/>
<dbReference type="Proteomes" id="UP000054565">
    <property type="component" value="Unassembled WGS sequence"/>
</dbReference>
<feature type="region of interest" description="Disordered" evidence="1">
    <location>
        <begin position="1"/>
        <end position="53"/>
    </location>
</feature>
<sequence>MSATVSGLAQAWRSPQFRQRQAEPHPPCHRRQADARQHGQSSSGGSRGLLGDSHIIPNNIAASMMPDQVAEQDSSSQTSSQKGRSASCGQTVGIPASVIAPANGLQSLANPSSAWISTEKAWYLPTETFPLSILSRMEIFWINSSHRGHRCVSRNYIGPAKTLKSGPCTYPGRAGKLKGRCCVSELFQALVPSHERKALLYPQFSD</sequence>
<evidence type="ECO:0000313" key="3">
    <source>
        <dbReference type="Proteomes" id="UP000054565"/>
    </source>
</evidence>
<feature type="region of interest" description="Disordered" evidence="1">
    <location>
        <begin position="67"/>
        <end position="89"/>
    </location>
</feature>
<feature type="compositionally biased region" description="Low complexity" evidence="1">
    <location>
        <begin position="72"/>
        <end position="87"/>
    </location>
</feature>
<evidence type="ECO:0000313" key="2">
    <source>
        <dbReference type="EMBL" id="KMP03133.1"/>
    </source>
</evidence>
<organism evidence="2 3">
    <name type="scientific">Coccidioides immitis RMSCC 2394</name>
    <dbReference type="NCBI Taxonomy" id="404692"/>
    <lineage>
        <taxon>Eukaryota</taxon>
        <taxon>Fungi</taxon>
        <taxon>Dikarya</taxon>
        <taxon>Ascomycota</taxon>
        <taxon>Pezizomycotina</taxon>
        <taxon>Eurotiomycetes</taxon>
        <taxon>Eurotiomycetidae</taxon>
        <taxon>Onygenales</taxon>
        <taxon>Onygenaceae</taxon>
        <taxon>Coccidioides</taxon>
    </lineage>
</organism>
<accession>A0A0J6Y8P4</accession>
<proteinExistence type="predicted"/>